<dbReference type="EMBL" id="KZ805363">
    <property type="protein sequence ID" value="PVI01083.1"/>
    <property type="molecule type" value="Genomic_DNA"/>
</dbReference>
<protein>
    <submittedName>
        <fullName evidence="1">Uncharacterized protein</fullName>
    </submittedName>
</protein>
<gene>
    <name evidence="1" type="ORF">DM02DRAFT_627984</name>
</gene>
<proteinExistence type="predicted"/>
<evidence type="ECO:0000313" key="1">
    <source>
        <dbReference type="EMBL" id="PVI01083.1"/>
    </source>
</evidence>
<dbReference type="AlphaFoldDB" id="A0A2V1DS53"/>
<organism evidence="1 2">
    <name type="scientific">Periconia macrospinosa</name>
    <dbReference type="NCBI Taxonomy" id="97972"/>
    <lineage>
        <taxon>Eukaryota</taxon>
        <taxon>Fungi</taxon>
        <taxon>Dikarya</taxon>
        <taxon>Ascomycota</taxon>
        <taxon>Pezizomycotina</taxon>
        <taxon>Dothideomycetes</taxon>
        <taxon>Pleosporomycetidae</taxon>
        <taxon>Pleosporales</taxon>
        <taxon>Massarineae</taxon>
        <taxon>Periconiaceae</taxon>
        <taxon>Periconia</taxon>
    </lineage>
</organism>
<keyword evidence="2" id="KW-1185">Reference proteome</keyword>
<dbReference type="Proteomes" id="UP000244855">
    <property type="component" value="Unassembled WGS sequence"/>
</dbReference>
<dbReference type="STRING" id="97972.A0A2V1DS53"/>
<evidence type="ECO:0000313" key="2">
    <source>
        <dbReference type="Proteomes" id="UP000244855"/>
    </source>
</evidence>
<accession>A0A2V1DS53</accession>
<sequence>MNDQLRFQLRGEPRSLGREHWISIIHSATNWSLSRGGPRDQRWGFVAYMLTHTPSKEQWDVFFQKVNPDFERSGEWVKCFDEIKPNMASQWIDAKNVGIAHDDIQATKRHFHDFIRSPEKLKCVWDADFLVVDSESFNSYMTPSLTYFPGDKWTSYGDYGGFLNPIDTATYNRRLIAQRAPGYKNELKVLSILVFDDCTRSFLTDQLARRQNVLAVLL</sequence>
<dbReference type="OrthoDB" id="3437405at2759"/>
<reference evidence="1 2" key="1">
    <citation type="journal article" date="2018" name="Sci. Rep.">
        <title>Comparative genomics provides insights into the lifestyle and reveals functional heterogeneity of dark septate endophytic fungi.</title>
        <authorList>
            <person name="Knapp D.G."/>
            <person name="Nemeth J.B."/>
            <person name="Barry K."/>
            <person name="Hainaut M."/>
            <person name="Henrissat B."/>
            <person name="Johnson J."/>
            <person name="Kuo A."/>
            <person name="Lim J.H.P."/>
            <person name="Lipzen A."/>
            <person name="Nolan M."/>
            <person name="Ohm R.A."/>
            <person name="Tamas L."/>
            <person name="Grigoriev I.V."/>
            <person name="Spatafora J.W."/>
            <person name="Nagy L.G."/>
            <person name="Kovacs G.M."/>
        </authorList>
    </citation>
    <scope>NUCLEOTIDE SEQUENCE [LARGE SCALE GENOMIC DNA]</scope>
    <source>
        <strain evidence="1 2">DSE2036</strain>
    </source>
</reference>
<name>A0A2V1DS53_9PLEO</name>